<evidence type="ECO:0000256" key="1">
    <source>
        <dbReference type="SAM" id="Phobius"/>
    </source>
</evidence>
<keyword evidence="1" id="KW-0812">Transmembrane</keyword>
<accession>A0ABU2FKP2</accession>
<protein>
    <submittedName>
        <fullName evidence="2">Uncharacterized protein</fullName>
    </submittedName>
</protein>
<dbReference type="Proteomes" id="UP001268864">
    <property type="component" value="Unassembled WGS sequence"/>
</dbReference>
<proteinExistence type="predicted"/>
<dbReference type="RefSeq" id="WP_310898669.1">
    <property type="nucleotide sequence ID" value="NZ_JAMQOS010000001.1"/>
</dbReference>
<evidence type="ECO:0000313" key="3">
    <source>
        <dbReference type="Proteomes" id="UP001268864"/>
    </source>
</evidence>
<dbReference type="Pfam" id="PF24363">
    <property type="entry name" value="DUF7519"/>
    <property type="match status" value="1"/>
</dbReference>
<sequence length="163" mass="16145">MSSTDADLPRVSLAVTGLSVATVAGLLVAAPGPLGVALAGAGLLAGGLWSRRERPLALGGGALFGAVVLAGVDGRSTGWLLGASVPALLAWTSSRHALVLARQMRGAGTRRVELVRTVSTLTALVAGGGVGYLLTRTVTGGESPLALALLLVAAVAFTVALRD</sequence>
<feature type="transmembrane region" description="Helical" evidence="1">
    <location>
        <begin position="20"/>
        <end position="44"/>
    </location>
</feature>
<feature type="transmembrane region" description="Helical" evidence="1">
    <location>
        <begin position="145"/>
        <end position="161"/>
    </location>
</feature>
<dbReference type="InterPro" id="IPR055941">
    <property type="entry name" value="DUF7519"/>
</dbReference>
<feature type="transmembrane region" description="Helical" evidence="1">
    <location>
        <begin position="56"/>
        <end position="72"/>
    </location>
</feature>
<keyword evidence="1" id="KW-1133">Transmembrane helix</keyword>
<comment type="caution">
    <text evidence="2">The sequence shown here is derived from an EMBL/GenBank/DDBJ whole genome shotgun (WGS) entry which is preliminary data.</text>
</comment>
<feature type="transmembrane region" description="Helical" evidence="1">
    <location>
        <begin position="78"/>
        <end position="101"/>
    </location>
</feature>
<keyword evidence="1" id="KW-0472">Membrane</keyword>
<reference evidence="2 3" key="1">
    <citation type="submission" date="2022-06" db="EMBL/GenBank/DDBJ databases">
        <title>Halomicroarcula sp. a new haloarchaeum isolate from saline soil.</title>
        <authorList>
            <person name="Strakova D."/>
            <person name="Galisteo C."/>
            <person name="Sanchez-Porro C."/>
            <person name="Ventosa A."/>
        </authorList>
    </citation>
    <scope>NUCLEOTIDE SEQUENCE [LARGE SCALE GENOMIC DNA]</scope>
    <source>
        <strain evidence="2 3">S3CR25-11</strain>
    </source>
</reference>
<organism evidence="2 3">
    <name type="scientific">Haloarcula onubensis</name>
    <dbReference type="NCBI Taxonomy" id="2950539"/>
    <lineage>
        <taxon>Archaea</taxon>
        <taxon>Methanobacteriati</taxon>
        <taxon>Methanobacteriota</taxon>
        <taxon>Stenosarchaea group</taxon>
        <taxon>Halobacteria</taxon>
        <taxon>Halobacteriales</taxon>
        <taxon>Haloarculaceae</taxon>
        <taxon>Haloarcula</taxon>
    </lineage>
</organism>
<dbReference type="EMBL" id="JAMQOS010000001">
    <property type="protein sequence ID" value="MDS0280822.1"/>
    <property type="molecule type" value="Genomic_DNA"/>
</dbReference>
<evidence type="ECO:0000313" key="2">
    <source>
        <dbReference type="EMBL" id="MDS0280822.1"/>
    </source>
</evidence>
<feature type="transmembrane region" description="Helical" evidence="1">
    <location>
        <begin position="113"/>
        <end position="133"/>
    </location>
</feature>
<gene>
    <name evidence="2" type="ORF">NDI86_01725</name>
</gene>
<name>A0ABU2FKP2_9EURY</name>
<keyword evidence="3" id="KW-1185">Reference proteome</keyword>